<dbReference type="Proteomes" id="UP001550739">
    <property type="component" value="Unassembled WGS sequence"/>
</dbReference>
<organism evidence="2 3">
    <name type="scientific">Streptomyces sp. 900129855</name>
    <dbReference type="NCBI Taxonomy" id="3155129"/>
    <lineage>
        <taxon>Bacteria</taxon>
        <taxon>Bacillati</taxon>
        <taxon>Actinomycetota</taxon>
        <taxon>Actinomycetes</taxon>
        <taxon>Kitasatosporales</taxon>
        <taxon>Streptomycetaceae</taxon>
        <taxon>Streptomyces</taxon>
    </lineage>
</organism>
<evidence type="ECO:0000313" key="2">
    <source>
        <dbReference type="EMBL" id="MEU3783456.1"/>
    </source>
</evidence>
<feature type="region of interest" description="Disordered" evidence="1">
    <location>
        <begin position="1"/>
        <end position="24"/>
    </location>
</feature>
<sequence length="70" mass="7132">MTSRGSSAKKGAASAADEREMRGDLVPGCRREEGVDLAAAFIVLGGGDVEADEPVKVGGLHLTFGSVETV</sequence>
<name>A0ABV2ZLM3_9ACTN</name>
<evidence type="ECO:0000313" key="3">
    <source>
        <dbReference type="Proteomes" id="UP001550739"/>
    </source>
</evidence>
<gene>
    <name evidence="2" type="ORF">AB0E89_23390</name>
</gene>
<protein>
    <submittedName>
        <fullName evidence="2">Uncharacterized protein</fullName>
    </submittedName>
</protein>
<proteinExistence type="predicted"/>
<dbReference type="RefSeq" id="WP_361704700.1">
    <property type="nucleotide sequence ID" value="NZ_JBEZVE010000012.1"/>
</dbReference>
<comment type="caution">
    <text evidence="2">The sequence shown here is derived from an EMBL/GenBank/DDBJ whole genome shotgun (WGS) entry which is preliminary data.</text>
</comment>
<reference evidence="2 3" key="1">
    <citation type="submission" date="2024-06" db="EMBL/GenBank/DDBJ databases">
        <title>The Natural Products Discovery Center: Release of the First 8490 Sequenced Strains for Exploring Actinobacteria Biosynthetic Diversity.</title>
        <authorList>
            <person name="Kalkreuter E."/>
            <person name="Kautsar S.A."/>
            <person name="Yang D."/>
            <person name="Bader C.D."/>
            <person name="Teijaro C.N."/>
            <person name="Fluegel L."/>
            <person name="Davis C.M."/>
            <person name="Simpson J.R."/>
            <person name="Lauterbach L."/>
            <person name="Steele A.D."/>
            <person name="Gui C."/>
            <person name="Meng S."/>
            <person name="Li G."/>
            <person name="Viehrig K."/>
            <person name="Ye F."/>
            <person name="Su P."/>
            <person name="Kiefer A.F."/>
            <person name="Nichols A."/>
            <person name="Cepeda A.J."/>
            <person name="Yan W."/>
            <person name="Fan B."/>
            <person name="Jiang Y."/>
            <person name="Adhikari A."/>
            <person name="Zheng C.-J."/>
            <person name="Schuster L."/>
            <person name="Cowan T.M."/>
            <person name="Smanski M.J."/>
            <person name="Chevrette M.G."/>
            <person name="De Carvalho L.P.S."/>
            <person name="Shen B."/>
        </authorList>
    </citation>
    <scope>NUCLEOTIDE SEQUENCE [LARGE SCALE GENOMIC DNA]</scope>
    <source>
        <strain evidence="2 3">NPDC033843</strain>
    </source>
</reference>
<feature type="compositionally biased region" description="Low complexity" evidence="1">
    <location>
        <begin position="1"/>
        <end position="15"/>
    </location>
</feature>
<evidence type="ECO:0000256" key="1">
    <source>
        <dbReference type="SAM" id="MobiDB-lite"/>
    </source>
</evidence>
<keyword evidence="3" id="KW-1185">Reference proteome</keyword>
<accession>A0ABV2ZLM3</accession>
<dbReference type="EMBL" id="JBEZVE010000012">
    <property type="protein sequence ID" value="MEU3783456.1"/>
    <property type="molecule type" value="Genomic_DNA"/>
</dbReference>